<dbReference type="Pfam" id="PF05036">
    <property type="entry name" value="SPOR"/>
    <property type="match status" value="1"/>
</dbReference>
<name>A0ABT2X057_9RHOB</name>
<keyword evidence="2" id="KW-0732">Signal</keyword>
<gene>
    <name evidence="4" type="ORF">OEZ60_04745</name>
</gene>
<feature type="domain" description="SPOR" evidence="3">
    <location>
        <begin position="273"/>
        <end position="352"/>
    </location>
</feature>
<evidence type="ECO:0000256" key="2">
    <source>
        <dbReference type="SAM" id="SignalP"/>
    </source>
</evidence>
<feature type="compositionally biased region" description="Low complexity" evidence="1">
    <location>
        <begin position="149"/>
        <end position="170"/>
    </location>
</feature>
<proteinExistence type="predicted"/>
<dbReference type="PANTHER" id="PTHR34183">
    <property type="entry name" value="ENDOLYTIC PEPTIDOGLYCAN TRANSGLYCOSYLASE RLPA"/>
    <property type="match status" value="1"/>
</dbReference>
<comment type="caution">
    <text evidence="4">The sequence shown here is derived from an EMBL/GenBank/DDBJ whole genome shotgun (WGS) entry which is preliminary data.</text>
</comment>
<feature type="compositionally biased region" description="Low complexity" evidence="1">
    <location>
        <begin position="206"/>
        <end position="217"/>
    </location>
</feature>
<dbReference type="EMBL" id="JAOVQO010000003">
    <property type="protein sequence ID" value="MCU9847308.1"/>
    <property type="molecule type" value="Genomic_DNA"/>
</dbReference>
<dbReference type="PRINTS" id="PR00833">
    <property type="entry name" value="POAALLERGEN"/>
</dbReference>
<feature type="signal peptide" evidence="2">
    <location>
        <begin position="1"/>
        <end position="20"/>
    </location>
</feature>
<evidence type="ECO:0000313" key="5">
    <source>
        <dbReference type="Proteomes" id="UP001209535"/>
    </source>
</evidence>
<accession>A0ABT2X057</accession>
<dbReference type="PROSITE" id="PS51257">
    <property type="entry name" value="PROKAR_LIPOPROTEIN"/>
    <property type="match status" value="1"/>
</dbReference>
<dbReference type="Proteomes" id="UP001209535">
    <property type="component" value="Unassembled WGS sequence"/>
</dbReference>
<dbReference type="SUPFAM" id="SSF110997">
    <property type="entry name" value="Sporulation related repeat"/>
    <property type="match status" value="1"/>
</dbReference>
<sequence>MNRLGMARSCVVIATMLALAGCQNTGQNSGAGPSSGVIGKAAAVERDVESPEVFNLTGDGLWDGRPSLGGVWVAHSTVTDPERVMIRNTANGKSVVGALFRRERENPGPSLQVSSDAADALGMLAGQPAKLSVVALRTKEVPVAPPAAPEAAVPAKAAEPPATKPAAKPAATGAAAPAAAAAAAAEAAPEPKTGGLFGMFRKKPEAPAATAEEAPATGVKSGSSIEQSKLEPVTAAAEAAIDRAESEAAAKPAAAAKSEPAAKAAAATAPAAGAAPKSPFVQVAIFSTEANANSAAKQLTAAGLAASARSGTSNGKPIWRVLVGPAASVAERDALTARVKKLGYSDAYPVSK</sequence>
<protein>
    <submittedName>
        <fullName evidence="4">SPOR domain-containing protein</fullName>
    </submittedName>
</protein>
<evidence type="ECO:0000256" key="1">
    <source>
        <dbReference type="SAM" id="MobiDB-lite"/>
    </source>
</evidence>
<keyword evidence="5" id="KW-1185">Reference proteome</keyword>
<reference evidence="4 5" key="1">
    <citation type="submission" date="2022-10" db="EMBL/GenBank/DDBJ databases">
        <title>Defluviimonas sp. nov., isolated from ocean surface sediments.</title>
        <authorList>
            <person name="He W."/>
            <person name="Wang L."/>
            <person name="Zhang D.-F."/>
        </authorList>
    </citation>
    <scope>NUCLEOTIDE SEQUENCE [LARGE SCALE GENOMIC DNA]</scope>
    <source>
        <strain evidence="4 5">WL0024</strain>
    </source>
</reference>
<feature type="chain" id="PRO_5045996258" evidence="2">
    <location>
        <begin position="21"/>
        <end position="352"/>
    </location>
</feature>
<organism evidence="4 5">
    <name type="scientific">Albidovulum salinarum</name>
    <dbReference type="NCBI Taxonomy" id="2984153"/>
    <lineage>
        <taxon>Bacteria</taxon>
        <taxon>Pseudomonadati</taxon>
        <taxon>Pseudomonadota</taxon>
        <taxon>Alphaproteobacteria</taxon>
        <taxon>Rhodobacterales</taxon>
        <taxon>Paracoccaceae</taxon>
        <taxon>Albidovulum</taxon>
    </lineage>
</organism>
<dbReference type="InterPro" id="IPR007730">
    <property type="entry name" value="SPOR-like_dom"/>
</dbReference>
<dbReference type="PANTHER" id="PTHR34183:SF1">
    <property type="entry name" value="ENDOLYTIC PEPTIDOGLYCAN TRANSGLYCOSYLASE RLPA"/>
    <property type="match status" value="1"/>
</dbReference>
<feature type="region of interest" description="Disordered" evidence="1">
    <location>
        <begin position="186"/>
        <end position="238"/>
    </location>
</feature>
<dbReference type="RefSeq" id="WP_263333729.1">
    <property type="nucleotide sequence ID" value="NZ_JAOVQO010000003.1"/>
</dbReference>
<dbReference type="PROSITE" id="PS51724">
    <property type="entry name" value="SPOR"/>
    <property type="match status" value="1"/>
</dbReference>
<evidence type="ECO:0000259" key="3">
    <source>
        <dbReference type="PROSITE" id="PS51724"/>
    </source>
</evidence>
<dbReference type="Gene3D" id="3.30.70.1070">
    <property type="entry name" value="Sporulation related repeat"/>
    <property type="match status" value="1"/>
</dbReference>
<feature type="region of interest" description="Disordered" evidence="1">
    <location>
        <begin position="144"/>
        <end position="170"/>
    </location>
</feature>
<evidence type="ECO:0000313" key="4">
    <source>
        <dbReference type="EMBL" id="MCU9847308.1"/>
    </source>
</evidence>
<dbReference type="InterPro" id="IPR036680">
    <property type="entry name" value="SPOR-like_sf"/>
</dbReference>